<feature type="transmembrane region" description="Helical" evidence="7">
    <location>
        <begin position="269"/>
        <end position="291"/>
    </location>
</feature>
<feature type="transmembrane region" description="Helical" evidence="7">
    <location>
        <begin position="465"/>
        <end position="493"/>
    </location>
</feature>
<evidence type="ECO:0000256" key="5">
    <source>
        <dbReference type="ARBA" id="ARBA00022989"/>
    </source>
</evidence>
<dbReference type="STRING" id="1962155.B1813_15150"/>
<dbReference type="AlphaFoldDB" id="A0A1V9A144"/>
<feature type="transmembrane region" description="Helical" evidence="7">
    <location>
        <begin position="166"/>
        <end position="190"/>
    </location>
</feature>
<feature type="transmembrane region" description="Helical" evidence="7">
    <location>
        <begin position="139"/>
        <end position="160"/>
    </location>
</feature>
<keyword evidence="4 7" id="KW-0812">Transmembrane</keyword>
<feature type="transmembrane region" description="Helical" evidence="7">
    <location>
        <begin position="303"/>
        <end position="326"/>
    </location>
</feature>
<dbReference type="InterPro" id="IPR036259">
    <property type="entry name" value="MFS_trans_sf"/>
</dbReference>
<protein>
    <submittedName>
        <fullName evidence="9">MFS transporter</fullName>
    </submittedName>
</protein>
<evidence type="ECO:0000256" key="4">
    <source>
        <dbReference type="ARBA" id="ARBA00022692"/>
    </source>
</evidence>
<dbReference type="PRINTS" id="PR01036">
    <property type="entry name" value="TCRTETB"/>
</dbReference>
<dbReference type="EMBL" id="MWIH01000006">
    <property type="protein sequence ID" value="OQO90859.1"/>
    <property type="molecule type" value="Genomic_DNA"/>
</dbReference>
<dbReference type="PROSITE" id="PS50850">
    <property type="entry name" value="MFS"/>
    <property type="match status" value="1"/>
</dbReference>
<feature type="transmembrane region" description="Helical" evidence="7">
    <location>
        <begin position="107"/>
        <end position="132"/>
    </location>
</feature>
<dbReference type="SUPFAM" id="SSF103473">
    <property type="entry name" value="MFS general substrate transporter"/>
    <property type="match status" value="1"/>
</dbReference>
<evidence type="ECO:0000256" key="3">
    <source>
        <dbReference type="ARBA" id="ARBA00022475"/>
    </source>
</evidence>
<feature type="transmembrane region" description="Helical" evidence="7">
    <location>
        <begin position="202"/>
        <end position="219"/>
    </location>
</feature>
<evidence type="ECO:0000313" key="10">
    <source>
        <dbReference type="Proteomes" id="UP000192591"/>
    </source>
</evidence>
<keyword evidence="3" id="KW-1003">Cell membrane</keyword>
<evidence type="ECO:0000256" key="7">
    <source>
        <dbReference type="SAM" id="Phobius"/>
    </source>
</evidence>
<comment type="subcellular location">
    <subcellularLocation>
        <location evidence="1">Cell membrane</location>
        <topology evidence="1">Multi-pass membrane protein</topology>
    </subcellularLocation>
</comment>
<reference evidence="9 10" key="1">
    <citation type="submission" date="2017-02" db="EMBL/GenBank/DDBJ databases">
        <title>Draft genome of Saccharomonospora sp. 154.</title>
        <authorList>
            <person name="Alonso-Carmona G.S."/>
            <person name="De La Haba R."/>
            <person name="Vera-Gargallo B."/>
            <person name="Sandoval-Trujillo A.H."/>
            <person name="Ramirez-Duran N."/>
            <person name="Ventosa A."/>
        </authorList>
    </citation>
    <scope>NUCLEOTIDE SEQUENCE [LARGE SCALE GENOMIC DNA]</scope>
    <source>
        <strain evidence="9 10">LRS4.154</strain>
    </source>
</reference>
<keyword evidence="6 7" id="KW-0472">Membrane</keyword>
<feature type="transmembrane region" description="Helical" evidence="7">
    <location>
        <begin position="82"/>
        <end position="101"/>
    </location>
</feature>
<dbReference type="GO" id="GO:0005886">
    <property type="term" value="C:plasma membrane"/>
    <property type="evidence" value="ECO:0007669"/>
    <property type="project" value="UniProtKB-SubCell"/>
</dbReference>
<sequence length="510" mass="51939">MNAAPATRARPRDWAGLAVLALPTMLLGLDVTVLYQALPVLSVELRPTTTETLWIMDVYGFLIAGLLITMGSLGDRYGHRRLLVIGSLAFGVTSVLAAFAPSAGLLIAARAALGVAGATLMPATLALIRVLFPDGRQRAVAIGVWATMFALGMAAGPVVGGMVLAHFWWGAAFLLAVPITVLVVALAPLMLPDHRDDHGGPLDLPSVVLSLAAILPVVYTVKHVADTGVDGVAVVALVAGAVAAVLFVRRQRRLPRPLLDVTLFANRTLGAALTVLLLGLVSVGGVMFLVTQYLQLVDDLTPLVAGAWLGPPALLMFVAAIAAPLLARRVRPGWVVAGTLAASAVGQFLLSQVEGPGEAPLVVTGFGLVYLGLGAIAALGTDLVVSAAPPEKAGSAAALSETVQELGVAAGVALLGSLATAVYRDRISAELPGHLPAPVEAALRENLADASSASPGPELLAQAKLAFTSGLSVTAAVACVLTIGLAALAATVLRHSAPTGAEQEAAPAQR</sequence>
<evidence type="ECO:0000256" key="1">
    <source>
        <dbReference type="ARBA" id="ARBA00004651"/>
    </source>
</evidence>
<feature type="transmembrane region" description="Helical" evidence="7">
    <location>
        <begin position="52"/>
        <end position="70"/>
    </location>
</feature>
<keyword evidence="10" id="KW-1185">Reference proteome</keyword>
<dbReference type="Pfam" id="PF07690">
    <property type="entry name" value="MFS_1"/>
    <property type="match status" value="1"/>
</dbReference>
<dbReference type="CDD" id="cd17321">
    <property type="entry name" value="MFS_MMR_MDR_like"/>
    <property type="match status" value="1"/>
</dbReference>
<dbReference type="InterPro" id="IPR011701">
    <property type="entry name" value="MFS"/>
</dbReference>
<gene>
    <name evidence="9" type="ORF">B1813_15150</name>
</gene>
<evidence type="ECO:0000313" key="9">
    <source>
        <dbReference type="EMBL" id="OQO90859.1"/>
    </source>
</evidence>
<feature type="domain" description="Major facilitator superfamily (MFS) profile" evidence="8">
    <location>
        <begin position="16"/>
        <end position="494"/>
    </location>
</feature>
<dbReference type="InterPro" id="IPR020846">
    <property type="entry name" value="MFS_dom"/>
</dbReference>
<feature type="transmembrane region" description="Helical" evidence="7">
    <location>
        <begin position="333"/>
        <end position="350"/>
    </location>
</feature>
<evidence type="ECO:0000256" key="6">
    <source>
        <dbReference type="ARBA" id="ARBA00023136"/>
    </source>
</evidence>
<dbReference type="Gene3D" id="1.20.1720.10">
    <property type="entry name" value="Multidrug resistance protein D"/>
    <property type="match status" value="2"/>
</dbReference>
<accession>A0A1V9A144</accession>
<evidence type="ECO:0000256" key="2">
    <source>
        <dbReference type="ARBA" id="ARBA00022448"/>
    </source>
</evidence>
<dbReference type="PANTHER" id="PTHR42718">
    <property type="entry name" value="MAJOR FACILITATOR SUPERFAMILY MULTIDRUG TRANSPORTER MFSC"/>
    <property type="match status" value="1"/>
</dbReference>
<proteinExistence type="predicted"/>
<dbReference type="Proteomes" id="UP000192591">
    <property type="component" value="Unassembled WGS sequence"/>
</dbReference>
<dbReference type="PANTHER" id="PTHR42718:SF47">
    <property type="entry name" value="METHYL VIOLOGEN RESISTANCE PROTEIN SMVA"/>
    <property type="match status" value="1"/>
</dbReference>
<feature type="transmembrane region" description="Helical" evidence="7">
    <location>
        <begin position="362"/>
        <end position="385"/>
    </location>
</feature>
<organism evidence="9 10">
    <name type="scientific">Saccharomonospora piscinae</name>
    <dbReference type="NCBI Taxonomy" id="687388"/>
    <lineage>
        <taxon>Bacteria</taxon>
        <taxon>Bacillati</taxon>
        <taxon>Actinomycetota</taxon>
        <taxon>Actinomycetes</taxon>
        <taxon>Pseudonocardiales</taxon>
        <taxon>Pseudonocardiaceae</taxon>
        <taxon>Saccharomonospora</taxon>
    </lineage>
</organism>
<evidence type="ECO:0000259" key="8">
    <source>
        <dbReference type="PROSITE" id="PS50850"/>
    </source>
</evidence>
<dbReference type="RefSeq" id="WP_420852698.1">
    <property type="nucleotide sequence ID" value="NZ_MWIH01000006.1"/>
</dbReference>
<keyword evidence="5 7" id="KW-1133">Transmembrane helix</keyword>
<comment type="caution">
    <text evidence="9">The sequence shown here is derived from an EMBL/GenBank/DDBJ whole genome shotgun (WGS) entry which is preliminary data.</text>
</comment>
<name>A0A1V9A144_SACPI</name>
<keyword evidence="2" id="KW-0813">Transport</keyword>
<dbReference type="GO" id="GO:0022857">
    <property type="term" value="F:transmembrane transporter activity"/>
    <property type="evidence" value="ECO:0007669"/>
    <property type="project" value="InterPro"/>
</dbReference>
<feature type="transmembrane region" description="Helical" evidence="7">
    <location>
        <begin position="231"/>
        <end position="248"/>
    </location>
</feature>